<dbReference type="Pfam" id="PF02701">
    <property type="entry name" value="Zn_ribbon_Dof"/>
    <property type="match status" value="1"/>
</dbReference>
<evidence type="ECO:0000256" key="5">
    <source>
        <dbReference type="ARBA" id="ARBA00023125"/>
    </source>
</evidence>
<dbReference type="GO" id="GO:0003700">
    <property type="term" value="F:DNA-binding transcription factor activity"/>
    <property type="evidence" value="ECO:0007669"/>
    <property type="project" value="UniProtKB-UniRule"/>
</dbReference>
<evidence type="ECO:0000256" key="8">
    <source>
        <dbReference type="PROSITE-ProRule" id="PRU00071"/>
    </source>
</evidence>
<protein>
    <recommendedName>
        <fullName evidence="9">Dof zinc finger protein</fullName>
    </recommendedName>
</protein>
<comment type="function">
    <text evidence="9">Transcription factor that binds specifically to a 5'-AA[AG]G-3' consensus core sequence.</text>
</comment>
<feature type="region of interest" description="Disordered" evidence="10">
    <location>
        <begin position="14"/>
        <end position="53"/>
    </location>
</feature>
<name>A0A9P1E2B8_CUSEU</name>
<evidence type="ECO:0000313" key="13">
    <source>
        <dbReference type="Proteomes" id="UP001152484"/>
    </source>
</evidence>
<dbReference type="PROSITE" id="PS50884">
    <property type="entry name" value="ZF_DOF_2"/>
    <property type="match status" value="1"/>
</dbReference>
<organism evidence="12 13">
    <name type="scientific">Cuscuta europaea</name>
    <name type="common">European dodder</name>
    <dbReference type="NCBI Taxonomy" id="41803"/>
    <lineage>
        <taxon>Eukaryota</taxon>
        <taxon>Viridiplantae</taxon>
        <taxon>Streptophyta</taxon>
        <taxon>Embryophyta</taxon>
        <taxon>Tracheophyta</taxon>
        <taxon>Spermatophyta</taxon>
        <taxon>Magnoliopsida</taxon>
        <taxon>eudicotyledons</taxon>
        <taxon>Gunneridae</taxon>
        <taxon>Pentapetalae</taxon>
        <taxon>asterids</taxon>
        <taxon>lamiids</taxon>
        <taxon>Solanales</taxon>
        <taxon>Convolvulaceae</taxon>
        <taxon>Cuscuteae</taxon>
        <taxon>Cuscuta</taxon>
        <taxon>Cuscuta subgen. Cuscuta</taxon>
    </lineage>
</organism>
<feature type="compositionally biased region" description="Polar residues" evidence="10">
    <location>
        <begin position="14"/>
        <end position="34"/>
    </location>
</feature>
<reference evidence="12" key="1">
    <citation type="submission" date="2022-07" db="EMBL/GenBank/DDBJ databases">
        <authorList>
            <person name="Macas J."/>
            <person name="Novak P."/>
            <person name="Neumann P."/>
        </authorList>
    </citation>
    <scope>NUCLEOTIDE SEQUENCE</scope>
</reference>
<comment type="subcellular location">
    <subcellularLocation>
        <location evidence="8 9">Nucleus</location>
    </subcellularLocation>
</comment>
<dbReference type="InterPro" id="IPR045174">
    <property type="entry name" value="Dof"/>
</dbReference>
<dbReference type="EMBL" id="CAMAPE010000008">
    <property type="protein sequence ID" value="CAH9073095.1"/>
    <property type="molecule type" value="Genomic_DNA"/>
</dbReference>
<keyword evidence="5 8" id="KW-0238">DNA-binding</keyword>
<evidence type="ECO:0000313" key="12">
    <source>
        <dbReference type="EMBL" id="CAH9073095.1"/>
    </source>
</evidence>
<comment type="caution">
    <text evidence="12">The sequence shown here is derived from an EMBL/GenBank/DDBJ whole genome shotgun (WGS) entry which is preliminary data.</text>
</comment>
<dbReference type="GO" id="GO:0005634">
    <property type="term" value="C:nucleus"/>
    <property type="evidence" value="ECO:0007669"/>
    <property type="project" value="UniProtKB-SubCell"/>
</dbReference>
<dbReference type="PANTHER" id="PTHR31992:SF193">
    <property type="entry name" value="DOF ZINC FINGER PROTEIN DOF3.6"/>
    <property type="match status" value="1"/>
</dbReference>
<evidence type="ECO:0000256" key="9">
    <source>
        <dbReference type="RuleBase" id="RU369094"/>
    </source>
</evidence>
<dbReference type="AlphaFoldDB" id="A0A9P1E2B8"/>
<keyword evidence="6 9" id="KW-0804">Transcription</keyword>
<evidence type="ECO:0000259" key="11">
    <source>
        <dbReference type="PROSITE" id="PS50884"/>
    </source>
</evidence>
<feature type="domain" description="Dof-type" evidence="11">
    <location>
        <begin position="73"/>
        <end position="127"/>
    </location>
</feature>
<sequence>MVFSSLPVYLDQSNLHQKPYNHQESGVENRQISTHPPPPPSQVAGGGRQGSIRPCSMVDRARLARIPMPENGLKCPRCDSTSTKFCYFNNYNLMQPRHFCKACRRYWTRGGAMRNVPVGGNCRGSKRSKGGGSRSGQVKAAIPEKVSEVVDTTGVGNASAAGGACPTSSGSVGIPTNISQPVPLVNDAFHPAGLSYYIDNIGGGGSSVGSRFQTPQLVGGPIGNGGFGIFNSSSFIFTGDAEPWRFMDSLAGFEPAPSTSLDPFQVEGSGKMEESQGLNSNSTRPFLGSMGNNQFWVGSDGGRKAWTGGGFSGQFN</sequence>
<keyword evidence="1 9" id="KW-0479">Metal-binding</keyword>
<feature type="compositionally biased region" description="Polar residues" evidence="10">
    <location>
        <begin position="276"/>
        <end position="286"/>
    </location>
</feature>
<dbReference type="Proteomes" id="UP001152484">
    <property type="component" value="Unassembled WGS sequence"/>
</dbReference>
<evidence type="ECO:0000256" key="3">
    <source>
        <dbReference type="ARBA" id="ARBA00022833"/>
    </source>
</evidence>
<dbReference type="GO" id="GO:0003677">
    <property type="term" value="F:DNA binding"/>
    <property type="evidence" value="ECO:0007669"/>
    <property type="project" value="UniProtKB-UniRule"/>
</dbReference>
<keyword evidence="13" id="KW-1185">Reference proteome</keyword>
<keyword evidence="2 8" id="KW-0863">Zinc-finger</keyword>
<keyword evidence="3 9" id="KW-0862">Zinc</keyword>
<gene>
    <name evidence="12" type="ORF">CEURO_LOCUS4641</name>
</gene>
<evidence type="ECO:0000256" key="1">
    <source>
        <dbReference type="ARBA" id="ARBA00022723"/>
    </source>
</evidence>
<keyword evidence="4 9" id="KW-0805">Transcription regulation</keyword>
<proteinExistence type="predicted"/>
<evidence type="ECO:0000256" key="10">
    <source>
        <dbReference type="SAM" id="MobiDB-lite"/>
    </source>
</evidence>
<dbReference type="OrthoDB" id="1927254at2759"/>
<keyword evidence="7 8" id="KW-0539">Nucleus</keyword>
<accession>A0A9P1E2B8</accession>
<evidence type="ECO:0000256" key="7">
    <source>
        <dbReference type="ARBA" id="ARBA00023242"/>
    </source>
</evidence>
<evidence type="ECO:0000256" key="4">
    <source>
        <dbReference type="ARBA" id="ARBA00023015"/>
    </source>
</evidence>
<dbReference type="PANTHER" id="PTHR31992">
    <property type="entry name" value="DOF ZINC FINGER PROTEIN DOF1.4-RELATED"/>
    <property type="match status" value="1"/>
</dbReference>
<dbReference type="PROSITE" id="PS01361">
    <property type="entry name" value="ZF_DOF_1"/>
    <property type="match status" value="1"/>
</dbReference>
<dbReference type="GO" id="GO:0008270">
    <property type="term" value="F:zinc ion binding"/>
    <property type="evidence" value="ECO:0007669"/>
    <property type="project" value="UniProtKB-KW"/>
</dbReference>
<dbReference type="InterPro" id="IPR003851">
    <property type="entry name" value="Znf_Dof"/>
</dbReference>
<evidence type="ECO:0000256" key="2">
    <source>
        <dbReference type="ARBA" id="ARBA00022771"/>
    </source>
</evidence>
<feature type="region of interest" description="Disordered" evidence="10">
    <location>
        <begin position="265"/>
        <end position="286"/>
    </location>
</feature>
<evidence type="ECO:0000256" key="6">
    <source>
        <dbReference type="ARBA" id="ARBA00023163"/>
    </source>
</evidence>